<reference evidence="2 3" key="1">
    <citation type="submission" date="2014-04" db="EMBL/GenBank/DDBJ databases">
        <title>Aquimarina sp. 22II-S11-z7 Genome Sequencing.</title>
        <authorList>
            <person name="Lai Q."/>
        </authorList>
    </citation>
    <scope>NUCLEOTIDE SEQUENCE [LARGE SCALE GENOMIC DNA]</scope>
    <source>
        <strain evidence="2 3">22II-S11-z7</strain>
    </source>
</reference>
<gene>
    <name evidence="2" type="ORF">ATO12_06400</name>
</gene>
<keyword evidence="3" id="KW-1185">Reference proteome</keyword>
<protein>
    <recommendedName>
        <fullName evidence="4">Tetratricopeptide repeat protein</fullName>
    </recommendedName>
</protein>
<evidence type="ECO:0000256" key="1">
    <source>
        <dbReference type="SAM" id="MobiDB-lite"/>
    </source>
</evidence>
<comment type="caution">
    <text evidence="2">The sequence shown here is derived from an EMBL/GenBank/DDBJ whole genome shotgun (WGS) entry which is preliminary data.</text>
</comment>
<evidence type="ECO:0008006" key="4">
    <source>
        <dbReference type="Google" id="ProtNLM"/>
    </source>
</evidence>
<organism evidence="2 3">
    <name type="scientific">Aquimarina atlantica</name>
    <dbReference type="NCBI Taxonomy" id="1317122"/>
    <lineage>
        <taxon>Bacteria</taxon>
        <taxon>Pseudomonadati</taxon>
        <taxon>Bacteroidota</taxon>
        <taxon>Flavobacteriia</taxon>
        <taxon>Flavobacteriales</taxon>
        <taxon>Flavobacteriaceae</taxon>
        <taxon>Aquimarina</taxon>
    </lineage>
</organism>
<dbReference type="OrthoDB" id="594666at2"/>
<sequence length="318" mass="36778">MNIKEFSYLLQNPAQLNKEQAKSLEKITRTFPYFQSARALVLKSLKDQESFRYNQELKTTAAYTTDRSVLFDFITSDLFKENNTSEDVKKKHKSDITVIDPEEIKTLPRIAMDDAVRMKMKEAESVLDPKLFSERKENSTLKQIEIAKSAIPDTTEKDQSKNIQDKNKTPEETLQINKPLDFNKKETHSFAEWLKLTSLHPIDRDSDQETKASIPEIKEQKSVKPLDQKHKFDLIDEFIANNPKIQPAAKNTPARNLAKENLVPSDELMTETLARVYLVQKNYKKAIQAYNILILKNPEKSGFFADQIRAIKKLQENK</sequence>
<feature type="region of interest" description="Disordered" evidence="1">
    <location>
        <begin position="143"/>
        <end position="180"/>
    </location>
</feature>
<proteinExistence type="predicted"/>
<accession>A0A023BNU0</accession>
<evidence type="ECO:0000313" key="3">
    <source>
        <dbReference type="Proteomes" id="UP000023541"/>
    </source>
</evidence>
<dbReference type="EMBL" id="AQRA01000013">
    <property type="protein sequence ID" value="EZH71589.1"/>
    <property type="molecule type" value="Genomic_DNA"/>
</dbReference>
<dbReference type="RefSeq" id="WP_034246936.1">
    <property type="nucleotide sequence ID" value="NZ_AQRA01000013.1"/>
</dbReference>
<dbReference type="eggNOG" id="ENOG502Z7TA">
    <property type="taxonomic scope" value="Bacteria"/>
</dbReference>
<feature type="compositionally biased region" description="Basic and acidic residues" evidence="1">
    <location>
        <begin position="154"/>
        <end position="171"/>
    </location>
</feature>
<dbReference type="Proteomes" id="UP000023541">
    <property type="component" value="Unassembled WGS sequence"/>
</dbReference>
<evidence type="ECO:0000313" key="2">
    <source>
        <dbReference type="EMBL" id="EZH71589.1"/>
    </source>
</evidence>
<name>A0A023BNU0_9FLAO</name>
<dbReference type="STRING" id="1317122.ATO12_06400"/>
<dbReference type="AlphaFoldDB" id="A0A023BNU0"/>